<protein>
    <submittedName>
        <fullName evidence="8">Putative amino-acid transport system ATP-binding protein</fullName>
        <ecNumber evidence="8">3.6.3.-</ecNumber>
    </submittedName>
</protein>
<dbReference type="Gene3D" id="3.40.50.300">
    <property type="entry name" value="P-loop containing nucleotide triphosphate hydrolases"/>
    <property type="match status" value="1"/>
</dbReference>
<dbReference type="GO" id="GO:0015424">
    <property type="term" value="F:ABC-type amino acid transporter activity"/>
    <property type="evidence" value="ECO:0007669"/>
    <property type="project" value="InterPro"/>
</dbReference>
<dbReference type="SUPFAM" id="SSF52540">
    <property type="entry name" value="P-loop containing nucleoside triphosphate hydrolases"/>
    <property type="match status" value="1"/>
</dbReference>
<keyword evidence="3" id="KW-1003">Cell membrane</keyword>
<dbReference type="InterPro" id="IPR030679">
    <property type="entry name" value="ABC_ATPase_HisP-typ"/>
</dbReference>
<evidence type="ECO:0000256" key="4">
    <source>
        <dbReference type="ARBA" id="ARBA00022741"/>
    </source>
</evidence>
<dbReference type="InterPro" id="IPR003593">
    <property type="entry name" value="AAA+_ATPase"/>
</dbReference>
<dbReference type="GO" id="GO:0016887">
    <property type="term" value="F:ATP hydrolysis activity"/>
    <property type="evidence" value="ECO:0007669"/>
    <property type="project" value="InterPro"/>
</dbReference>
<dbReference type="PIRSF" id="PIRSF039085">
    <property type="entry name" value="ABC_ATPase_HisP"/>
    <property type="match status" value="1"/>
</dbReference>
<dbReference type="PROSITE" id="PS50893">
    <property type="entry name" value="ABC_TRANSPORTER_2"/>
    <property type="match status" value="1"/>
</dbReference>
<dbReference type="InterPro" id="IPR050086">
    <property type="entry name" value="MetN_ABC_transporter-like"/>
</dbReference>
<proteinExistence type="predicted"/>
<organism evidence="8 9">
    <name type="scientific">Oribacterium sinus</name>
    <dbReference type="NCBI Taxonomy" id="237576"/>
    <lineage>
        <taxon>Bacteria</taxon>
        <taxon>Bacillati</taxon>
        <taxon>Bacillota</taxon>
        <taxon>Clostridia</taxon>
        <taxon>Lachnospirales</taxon>
        <taxon>Lachnospiraceae</taxon>
        <taxon>Oribacterium</taxon>
    </lineage>
</organism>
<dbReference type="InterPro" id="IPR017871">
    <property type="entry name" value="ABC_transporter-like_CS"/>
</dbReference>
<dbReference type="PANTHER" id="PTHR43166:SF35">
    <property type="entry name" value="L-CYSTINE IMPORT ATP-BINDING PROTEIN TCYN"/>
    <property type="match status" value="1"/>
</dbReference>
<dbReference type="PANTHER" id="PTHR43166">
    <property type="entry name" value="AMINO ACID IMPORT ATP-BINDING PROTEIN"/>
    <property type="match status" value="1"/>
</dbReference>
<dbReference type="CDD" id="cd03262">
    <property type="entry name" value="ABC_HisP_GlnQ"/>
    <property type="match status" value="1"/>
</dbReference>
<dbReference type="EMBL" id="JACHHH010000002">
    <property type="protein sequence ID" value="MBB6040490.1"/>
    <property type="molecule type" value="Genomic_DNA"/>
</dbReference>
<keyword evidence="2" id="KW-0813">Transport</keyword>
<evidence type="ECO:0000256" key="6">
    <source>
        <dbReference type="ARBA" id="ARBA00023136"/>
    </source>
</evidence>
<dbReference type="InterPro" id="IPR027417">
    <property type="entry name" value="P-loop_NTPase"/>
</dbReference>
<dbReference type="EC" id="3.6.3.-" evidence="8"/>
<dbReference type="FunFam" id="3.40.50.300:FF:000020">
    <property type="entry name" value="Amino acid ABC transporter ATP-binding component"/>
    <property type="match status" value="1"/>
</dbReference>
<dbReference type="PROSITE" id="PS00211">
    <property type="entry name" value="ABC_TRANSPORTER_1"/>
    <property type="match status" value="1"/>
</dbReference>
<dbReference type="AlphaFoldDB" id="A0A7W9W148"/>
<comment type="caution">
    <text evidence="8">The sequence shown here is derived from an EMBL/GenBank/DDBJ whole genome shotgun (WGS) entry which is preliminary data.</text>
</comment>
<evidence type="ECO:0000313" key="8">
    <source>
        <dbReference type="EMBL" id="MBB6040490.1"/>
    </source>
</evidence>
<dbReference type="GO" id="GO:0005886">
    <property type="term" value="C:plasma membrane"/>
    <property type="evidence" value="ECO:0007669"/>
    <property type="project" value="UniProtKB-SubCell"/>
</dbReference>
<dbReference type="GO" id="GO:0005524">
    <property type="term" value="F:ATP binding"/>
    <property type="evidence" value="ECO:0007669"/>
    <property type="project" value="UniProtKB-KW"/>
</dbReference>
<dbReference type="Proteomes" id="UP000522163">
    <property type="component" value="Unassembled WGS sequence"/>
</dbReference>
<evidence type="ECO:0000256" key="3">
    <source>
        <dbReference type="ARBA" id="ARBA00022475"/>
    </source>
</evidence>
<keyword evidence="6" id="KW-0472">Membrane</keyword>
<evidence type="ECO:0000256" key="1">
    <source>
        <dbReference type="ARBA" id="ARBA00004202"/>
    </source>
</evidence>
<dbReference type="GeneID" id="85014018"/>
<accession>A0A7W9W148</accession>
<reference evidence="8 9" key="1">
    <citation type="submission" date="2020-08" db="EMBL/GenBank/DDBJ databases">
        <title>Genomic Encyclopedia of Type Strains, Phase IV (KMG-IV): sequencing the most valuable type-strain genomes for metagenomic binning, comparative biology and taxonomic classification.</title>
        <authorList>
            <person name="Goeker M."/>
        </authorList>
    </citation>
    <scope>NUCLEOTIDE SEQUENCE [LARGE SCALE GENOMIC DNA]</scope>
    <source>
        <strain evidence="8 9">DSM 17245</strain>
    </source>
</reference>
<dbReference type="InterPro" id="IPR003439">
    <property type="entry name" value="ABC_transporter-like_ATP-bd"/>
</dbReference>
<keyword evidence="8" id="KW-0378">Hydrolase</keyword>
<keyword evidence="5 8" id="KW-0067">ATP-binding</keyword>
<evidence type="ECO:0000259" key="7">
    <source>
        <dbReference type="PROSITE" id="PS50893"/>
    </source>
</evidence>
<comment type="subcellular location">
    <subcellularLocation>
        <location evidence="1">Cell membrane</location>
        <topology evidence="1">Peripheral membrane protein</topology>
    </subcellularLocation>
</comment>
<evidence type="ECO:0000313" key="9">
    <source>
        <dbReference type="Proteomes" id="UP000522163"/>
    </source>
</evidence>
<evidence type="ECO:0000256" key="2">
    <source>
        <dbReference type="ARBA" id="ARBA00022448"/>
    </source>
</evidence>
<sequence length="254" mass="28648">MAKEVLIEIEHLSKSFPGGTEVLKDISLEIHKGDIVAIIGPSGTGKSTLLRCLNYLTVPSEGKIRIGECTVDVKSHTKEEVYALRRKSSMVFQQFNLFKNKTALENVMEALTKVQKMPKAEAEEISKHLLEQVGMGDRMDFYPSKLSGGQQQRVGIARALAVNPEVILFDEPTSALDPEWVKEVLATIQEVAKEGRTMLIVTHEISFARQVANRILFMEEGKIQVDAPPEEFFSDTKQERLQQFLSFVRREEEL</sequence>
<dbReference type="RefSeq" id="WP_183682454.1">
    <property type="nucleotide sequence ID" value="NZ_CAUQIH010000004.1"/>
</dbReference>
<dbReference type="SMART" id="SM00382">
    <property type="entry name" value="AAA"/>
    <property type="match status" value="1"/>
</dbReference>
<evidence type="ECO:0000256" key="5">
    <source>
        <dbReference type="ARBA" id="ARBA00022840"/>
    </source>
</evidence>
<feature type="domain" description="ABC transporter" evidence="7">
    <location>
        <begin position="7"/>
        <end position="245"/>
    </location>
</feature>
<gene>
    <name evidence="8" type="ORF">HNQ46_000453</name>
</gene>
<name>A0A7W9W148_9FIRM</name>
<dbReference type="Pfam" id="PF00005">
    <property type="entry name" value="ABC_tran"/>
    <property type="match status" value="1"/>
</dbReference>
<keyword evidence="4" id="KW-0547">Nucleotide-binding</keyword>